<dbReference type="PANTHER" id="PTHR48078">
    <property type="entry name" value="THREONINE DEHYDRATASE, MITOCHONDRIAL-RELATED"/>
    <property type="match status" value="1"/>
</dbReference>
<dbReference type="Pfam" id="PF00291">
    <property type="entry name" value="PALP"/>
    <property type="match status" value="1"/>
</dbReference>
<evidence type="ECO:0000256" key="5">
    <source>
        <dbReference type="ARBA" id="ARBA00010869"/>
    </source>
</evidence>
<dbReference type="PROSITE" id="PS51672">
    <property type="entry name" value="ACT_LIKE"/>
    <property type="match status" value="2"/>
</dbReference>
<protein>
    <recommendedName>
        <fullName evidence="15">Threonine dehydratase</fullName>
        <ecNumber evidence="15">4.3.1.19</ecNumber>
    </recommendedName>
    <alternativeName>
        <fullName evidence="15">Threonine deaminase</fullName>
    </alternativeName>
</protein>
<dbReference type="SUPFAM" id="SSF53686">
    <property type="entry name" value="Tryptophan synthase beta subunit-like PLP-dependent enzymes"/>
    <property type="match status" value="1"/>
</dbReference>
<dbReference type="CDD" id="cd04906">
    <property type="entry name" value="ACT_ThrD-I_1"/>
    <property type="match status" value="1"/>
</dbReference>
<dbReference type="GO" id="GO:0009507">
    <property type="term" value="C:chloroplast"/>
    <property type="evidence" value="ECO:0007669"/>
    <property type="project" value="UniProtKB-SubCell"/>
</dbReference>
<evidence type="ECO:0000313" key="18">
    <source>
        <dbReference type="Proteomes" id="UP001152561"/>
    </source>
</evidence>
<evidence type="ECO:0000256" key="11">
    <source>
        <dbReference type="ARBA" id="ARBA00022898"/>
    </source>
</evidence>
<dbReference type="InterPro" id="IPR000634">
    <property type="entry name" value="Ser/Thr_deHydtase_PyrdxlP-BS"/>
</dbReference>
<dbReference type="GO" id="GO:0004794">
    <property type="term" value="F:threonine deaminase activity"/>
    <property type="evidence" value="ECO:0007669"/>
    <property type="project" value="UniProtKB-UniRule"/>
</dbReference>
<comment type="catalytic activity">
    <reaction evidence="1 15">
        <text>L-threonine = 2-oxobutanoate + NH4(+)</text>
        <dbReference type="Rhea" id="RHEA:22108"/>
        <dbReference type="ChEBI" id="CHEBI:16763"/>
        <dbReference type="ChEBI" id="CHEBI:28938"/>
        <dbReference type="ChEBI" id="CHEBI:57926"/>
        <dbReference type="EC" id="4.3.1.19"/>
    </reaction>
</comment>
<dbReference type="EMBL" id="JAJAGQ010000017">
    <property type="protein sequence ID" value="KAJ8537722.1"/>
    <property type="molecule type" value="Genomic_DNA"/>
</dbReference>
<evidence type="ECO:0000256" key="3">
    <source>
        <dbReference type="ARBA" id="ARBA00004229"/>
    </source>
</evidence>
<keyword evidence="13 15" id="KW-0456">Lyase</keyword>
<evidence type="ECO:0000256" key="1">
    <source>
        <dbReference type="ARBA" id="ARBA00001274"/>
    </source>
</evidence>
<dbReference type="InterPro" id="IPR045865">
    <property type="entry name" value="ACT-like_dom_sf"/>
</dbReference>
<dbReference type="GO" id="GO:0009097">
    <property type="term" value="P:isoleucine biosynthetic process"/>
    <property type="evidence" value="ECO:0007669"/>
    <property type="project" value="UniProtKB-UniRule"/>
</dbReference>
<dbReference type="FunFam" id="3.40.50.1100:FF:000008">
    <property type="entry name" value="L-threonine dehydratase"/>
    <property type="match status" value="1"/>
</dbReference>
<comment type="subcellular location">
    <subcellularLocation>
        <location evidence="3">Plastid</location>
        <location evidence="3">Chloroplast</location>
    </subcellularLocation>
</comment>
<dbReference type="InterPro" id="IPR050147">
    <property type="entry name" value="Ser/Thr_Dehydratase"/>
</dbReference>
<dbReference type="AlphaFoldDB" id="A0A9Q1LLU6"/>
<reference evidence="18" key="1">
    <citation type="journal article" date="2023" name="Proc. Natl. Acad. Sci. U.S.A.">
        <title>Genomic and structural basis for evolution of tropane alkaloid biosynthesis.</title>
        <authorList>
            <person name="Wanga Y.-J."/>
            <person name="Taina T."/>
            <person name="Yua J.-Y."/>
            <person name="Lia J."/>
            <person name="Xua B."/>
            <person name="Chenc J."/>
            <person name="D'Auriad J.C."/>
            <person name="Huanga J.-P."/>
            <person name="Huanga S.-X."/>
        </authorList>
    </citation>
    <scope>NUCLEOTIDE SEQUENCE [LARGE SCALE GENOMIC DNA]</scope>
    <source>
        <strain evidence="18">cv. KIB-2019</strain>
    </source>
</reference>
<evidence type="ECO:0000259" key="16">
    <source>
        <dbReference type="PROSITE" id="PS51672"/>
    </source>
</evidence>
<dbReference type="InterPro" id="IPR005787">
    <property type="entry name" value="Thr_deHydtase_biosynth"/>
</dbReference>
<dbReference type="Proteomes" id="UP001152561">
    <property type="component" value="Unassembled WGS sequence"/>
</dbReference>
<dbReference type="InterPro" id="IPR038110">
    <property type="entry name" value="TD_ACT-like_sf"/>
</dbReference>
<dbReference type="GO" id="GO:0006567">
    <property type="term" value="P:L-threonine catabolic process"/>
    <property type="evidence" value="ECO:0007669"/>
    <property type="project" value="TreeGrafter"/>
</dbReference>
<dbReference type="PANTHER" id="PTHR48078:SF10">
    <property type="entry name" value="THREONINE DEHYDRATASE 2 BIOSYNTHETIC, CHLOROPLASTIC"/>
    <property type="match status" value="1"/>
</dbReference>
<evidence type="ECO:0000256" key="2">
    <source>
        <dbReference type="ARBA" id="ARBA00001933"/>
    </source>
</evidence>
<evidence type="ECO:0000256" key="4">
    <source>
        <dbReference type="ARBA" id="ARBA00004810"/>
    </source>
</evidence>
<sequence length="592" mass="64656">MEVLCYNFASNPKFTAISAGRNDTSKIFTIGRNMKMGGSRVRPSALPLKMSTLISMSDSSAPVVSAPASLQDVEAGKLIENNPTGGNSEELFQYLLEILGSRVYDVAIDSPLQHAAKISKKLGVNLFIKREDMQSVFSFKLRGAYNMMTKLTKEQLEKGVITASAGNHAQGVALGAQRLNCTAKIVMPVTTPEIKREAVANLGGTVVLEGDTFDEAQTHALKLAEKEGLTFIPPFDHRDVIIGQGTIGIEINRQLKDIHAIFVPVGGGGLIAGVAAYFKKIAPNTKIIGVEPFGASSMTLSLHHGERVKLEQVDNFADGVAVALVGEETFRICKDLVDGMVLVGRDAISAAVKDVYEEGRNILETSGALAIAGAEAYCKYYNIKDENVVAIASGANMDFSKLKLVVDLADIGGQREALLATFMPEETGSFKKFCELVGSMNITELTYRFNSGRKQALVLYSVGVHKKSDLEALMLEMRKSSEMNTVNLSNNDLVKEHLRHLMGGRSDPSNEIFCQFIFPEKPGALRKFLDAFSPRWNITLFHYREQGELDASVLVGFQVPKSEMEEFKNQADNLGYSYEIESLNEASKLIIE</sequence>
<dbReference type="GO" id="GO:0006565">
    <property type="term" value="P:L-serine catabolic process"/>
    <property type="evidence" value="ECO:0007669"/>
    <property type="project" value="TreeGrafter"/>
</dbReference>
<accession>A0A9Q1LLU6</accession>
<evidence type="ECO:0000256" key="10">
    <source>
        <dbReference type="ARBA" id="ARBA00022737"/>
    </source>
</evidence>
<dbReference type="GO" id="GO:0003941">
    <property type="term" value="F:L-serine ammonia-lyase activity"/>
    <property type="evidence" value="ECO:0007669"/>
    <property type="project" value="TreeGrafter"/>
</dbReference>
<keyword evidence="11 15" id="KW-0663">Pyridoxal phosphate</keyword>
<dbReference type="FunFam" id="3.40.1020.10:FF:000003">
    <property type="entry name" value="Threonine dehydratase"/>
    <property type="match status" value="1"/>
</dbReference>
<keyword evidence="18" id="KW-1185">Reference proteome</keyword>
<dbReference type="CDD" id="cd01562">
    <property type="entry name" value="Thr-dehyd"/>
    <property type="match status" value="1"/>
</dbReference>
<keyword evidence="10" id="KW-0677">Repeat</keyword>
<name>A0A9Q1LLU6_9SOLA</name>
<dbReference type="NCBIfam" id="TIGR01124">
    <property type="entry name" value="ilvA_2Cterm"/>
    <property type="match status" value="1"/>
</dbReference>
<evidence type="ECO:0000256" key="13">
    <source>
        <dbReference type="ARBA" id="ARBA00023239"/>
    </source>
</evidence>
<dbReference type="GO" id="GO:0030170">
    <property type="term" value="F:pyridoxal phosphate binding"/>
    <property type="evidence" value="ECO:0007669"/>
    <property type="project" value="InterPro"/>
</dbReference>
<dbReference type="PROSITE" id="PS00165">
    <property type="entry name" value="DEHYDRATASE_SER_THR"/>
    <property type="match status" value="1"/>
</dbReference>
<keyword evidence="14 15" id="KW-0100">Branched-chain amino acid biosynthesis</keyword>
<comment type="cofactor">
    <cofactor evidence="2 15">
        <name>pyridoxal 5'-phosphate</name>
        <dbReference type="ChEBI" id="CHEBI:597326"/>
    </cofactor>
</comment>
<keyword evidence="6" id="KW-0150">Chloroplast</keyword>
<dbReference type="OrthoDB" id="4418812at2759"/>
<gene>
    <name evidence="17" type="ORF">K7X08_014262</name>
</gene>
<feature type="domain" description="ACT-like" evidence="16">
    <location>
        <begin position="417"/>
        <end position="490"/>
    </location>
</feature>
<dbReference type="CDD" id="cd04907">
    <property type="entry name" value="ACT_ThrD-I_2"/>
    <property type="match status" value="1"/>
</dbReference>
<feature type="domain" description="ACT-like" evidence="16">
    <location>
        <begin position="512"/>
        <end position="583"/>
    </location>
</feature>
<proteinExistence type="inferred from homology"/>
<dbReference type="Gene3D" id="3.40.1020.10">
    <property type="entry name" value="Biosynthetic Threonine Deaminase, Domain 3"/>
    <property type="match status" value="1"/>
</dbReference>
<keyword evidence="7 15" id="KW-0028">Amino-acid biosynthesis</keyword>
<keyword evidence="8 15" id="KW-0412">Isoleucine biosynthesis</keyword>
<evidence type="ECO:0000256" key="6">
    <source>
        <dbReference type="ARBA" id="ARBA00022528"/>
    </source>
</evidence>
<keyword evidence="9" id="KW-0934">Plastid</keyword>
<comment type="pathway">
    <text evidence="4 15">Amino-acid biosynthesis; L-isoleucine biosynthesis; 2-oxobutanoate from L-threonine: step 1/1.</text>
</comment>
<evidence type="ECO:0000313" key="17">
    <source>
        <dbReference type="EMBL" id="KAJ8537722.1"/>
    </source>
</evidence>
<keyword evidence="12" id="KW-0809">Transit peptide</keyword>
<comment type="caution">
    <text evidence="17">The sequence shown here is derived from an EMBL/GenBank/DDBJ whole genome shotgun (WGS) entry which is preliminary data.</text>
</comment>
<dbReference type="InterPro" id="IPR001926">
    <property type="entry name" value="TrpB-like_PALP"/>
</dbReference>
<evidence type="ECO:0000256" key="9">
    <source>
        <dbReference type="ARBA" id="ARBA00022640"/>
    </source>
</evidence>
<dbReference type="NCBIfam" id="NF006674">
    <property type="entry name" value="PRK09224.1"/>
    <property type="match status" value="1"/>
</dbReference>
<dbReference type="InterPro" id="IPR001721">
    <property type="entry name" value="TD_ACT-like"/>
</dbReference>
<organism evidence="17 18">
    <name type="scientific">Anisodus acutangulus</name>
    <dbReference type="NCBI Taxonomy" id="402998"/>
    <lineage>
        <taxon>Eukaryota</taxon>
        <taxon>Viridiplantae</taxon>
        <taxon>Streptophyta</taxon>
        <taxon>Embryophyta</taxon>
        <taxon>Tracheophyta</taxon>
        <taxon>Spermatophyta</taxon>
        <taxon>Magnoliopsida</taxon>
        <taxon>eudicotyledons</taxon>
        <taxon>Gunneridae</taxon>
        <taxon>Pentapetalae</taxon>
        <taxon>asterids</taxon>
        <taxon>lamiids</taxon>
        <taxon>Solanales</taxon>
        <taxon>Solanaceae</taxon>
        <taxon>Solanoideae</taxon>
        <taxon>Hyoscyameae</taxon>
        <taxon>Anisodus</taxon>
    </lineage>
</organism>
<dbReference type="SUPFAM" id="SSF55021">
    <property type="entry name" value="ACT-like"/>
    <property type="match status" value="1"/>
</dbReference>
<evidence type="ECO:0000256" key="7">
    <source>
        <dbReference type="ARBA" id="ARBA00022605"/>
    </source>
</evidence>
<dbReference type="InterPro" id="IPR036052">
    <property type="entry name" value="TrpB-like_PALP_sf"/>
</dbReference>
<evidence type="ECO:0000256" key="12">
    <source>
        <dbReference type="ARBA" id="ARBA00022946"/>
    </source>
</evidence>
<comment type="similarity">
    <text evidence="5 15">Belongs to the serine/threonine dehydratase family.</text>
</comment>
<evidence type="ECO:0000256" key="8">
    <source>
        <dbReference type="ARBA" id="ARBA00022624"/>
    </source>
</evidence>
<evidence type="ECO:0000256" key="14">
    <source>
        <dbReference type="ARBA" id="ARBA00023304"/>
    </source>
</evidence>
<evidence type="ECO:0000256" key="15">
    <source>
        <dbReference type="RuleBase" id="RU362012"/>
    </source>
</evidence>
<dbReference type="Gene3D" id="3.40.50.1100">
    <property type="match status" value="2"/>
</dbReference>
<dbReference type="EC" id="4.3.1.19" evidence="15"/>
<dbReference type="Pfam" id="PF00585">
    <property type="entry name" value="Thr_dehydrat_C"/>
    <property type="match status" value="2"/>
</dbReference>